<sequence length="511" mass="56243">MVASDEIYTRAIVFFDTFFTFTTIDPLSDSLKQIPFIYNVDMPADSISSSAQPTQNLPACDYLGKAVNLSSLNINPADLKSVRDNSSLMPIVKLDNTSRSQVTPPGSGTAYWLPGNAVYDGLGSESKARDFLSERGNDLIEKLNRSADLGVNYLSVGVTAGAHYSYSSALKSTSAYGNYSFDQQVYGAHLDPSKWYGWIEPAMLADGRNLPTWSLDTPGIYNTYQSFFQKWGTHLITRSYLGNRYQLMVIRDTMSQEAVRKFNLQVKAEFAGIIKGGGGDWGSEAEKKEYLNSRKIDCHVLGGHPTENGILARSPESQDAFEKWLAKRDAAYDAHLSFQTQSLATFLENSSDPSYQAVGRKLAPALEYCCKFALLQGKLAYEVDKGSSRSVQWGECKLPALPGLELRATASREWRVEPISASHVKITRSGTGTSDALVDILVKAPPVEAVVTLNAALNTPDSTDKIMRFFVLSPYGPFPRQHETTVMTHAASGKESNTRVYPSLKAWGVFN</sequence>
<proteinExistence type="predicted"/>
<protein>
    <recommendedName>
        <fullName evidence="1">MACPF domain-containing protein</fullName>
    </recommendedName>
</protein>
<dbReference type="Proteomes" id="UP001305414">
    <property type="component" value="Unassembled WGS sequence"/>
</dbReference>
<organism evidence="2 3">
    <name type="scientific">Xylaria bambusicola</name>
    <dbReference type="NCBI Taxonomy" id="326684"/>
    <lineage>
        <taxon>Eukaryota</taxon>
        <taxon>Fungi</taxon>
        <taxon>Dikarya</taxon>
        <taxon>Ascomycota</taxon>
        <taxon>Pezizomycotina</taxon>
        <taxon>Sordariomycetes</taxon>
        <taxon>Xylariomycetidae</taxon>
        <taxon>Xylariales</taxon>
        <taxon>Xylariaceae</taxon>
        <taxon>Xylaria</taxon>
    </lineage>
</organism>
<feature type="domain" description="MACPF" evidence="1">
    <location>
        <begin position="46"/>
        <end position="373"/>
    </location>
</feature>
<comment type="caution">
    <text evidence="2">The sequence shown here is derived from an EMBL/GenBank/DDBJ whole genome shotgun (WGS) entry which is preliminary data.</text>
</comment>
<evidence type="ECO:0000259" key="1">
    <source>
        <dbReference type="PROSITE" id="PS51412"/>
    </source>
</evidence>
<gene>
    <name evidence="2" type="ORF">RRF57_009995</name>
</gene>
<dbReference type="EMBL" id="JAWHQM010000039">
    <property type="protein sequence ID" value="KAK5634281.1"/>
    <property type="molecule type" value="Genomic_DNA"/>
</dbReference>
<keyword evidence="3" id="KW-1185">Reference proteome</keyword>
<dbReference type="InterPro" id="IPR020864">
    <property type="entry name" value="MACPF"/>
</dbReference>
<evidence type="ECO:0000313" key="3">
    <source>
        <dbReference type="Proteomes" id="UP001305414"/>
    </source>
</evidence>
<dbReference type="AlphaFoldDB" id="A0AAN7ZCD8"/>
<accession>A0AAN7ZCD8</accession>
<evidence type="ECO:0000313" key="2">
    <source>
        <dbReference type="EMBL" id="KAK5634281.1"/>
    </source>
</evidence>
<reference evidence="2 3" key="1">
    <citation type="submission" date="2023-10" db="EMBL/GenBank/DDBJ databases">
        <title>Draft genome sequence of Xylaria bambusicola isolate GMP-LS, the root and basal stem rot pathogen of sugarcane in Indonesia.</title>
        <authorList>
            <person name="Selvaraj P."/>
            <person name="Muralishankar V."/>
            <person name="Muruganantham S."/>
            <person name="Sp S."/>
            <person name="Haryani S."/>
            <person name="Lau K.J.X."/>
            <person name="Naqvi N.I."/>
        </authorList>
    </citation>
    <scope>NUCLEOTIDE SEQUENCE [LARGE SCALE GENOMIC DNA]</scope>
    <source>
        <strain evidence="2">GMP-LS</strain>
    </source>
</reference>
<dbReference type="PROSITE" id="PS51412">
    <property type="entry name" value="MACPF_2"/>
    <property type="match status" value="1"/>
</dbReference>
<name>A0AAN7ZCD8_9PEZI</name>
<dbReference type="Pfam" id="PF01823">
    <property type="entry name" value="MACPF"/>
    <property type="match status" value="1"/>
</dbReference>